<feature type="domain" description="ZAD" evidence="13">
    <location>
        <begin position="5"/>
        <end position="76"/>
    </location>
</feature>
<dbReference type="InterPro" id="IPR036236">
    <property type="entry name" value="Znf_C2H2_sf"/>
</dbReference>
<dbReference type="STRING" id="7102.A0A2A4JND6"/>
<name>A0A2A4JND6_HELVI</name>
<dbReference type="PANTHER" id="PTHR47772:SF13">
    <property type="entry name" value="GASTRULA ZINC FINGER PROTEIN XLCGF49.1-LIKE-RELATED"/>
    <property type="match status" value="1"/>
</dbReference>
<evidence type="ECO:0000256" key="7">
    <source>
        <dbReference type="ARBA" id="ARBA00023125"/>
    </source>
</evidence>
<organism evidence="14">
    <name type="scientific">Heliothis virescens</name>
    <name type="common">Tobacco budworm moth</name>
    <dbReference type="NCBI Taxonomy" id="7102"/>
    <lineage>
        <taxon>Eukaryota</taxon>
        <taxon>Metazoa</taxon>
        <taxon>Ecdysozoa</taxon>
        <taxon>Arthropoda</taxon>
        <taxon>Hexapoda</taxon>
        <taxon>Insecta</taxon>
        <taxon>Pterygota</taxon>
        <taxon>Neoptera</taxon>
        <taxon>Endopterygota</taxon>
        <taxon>Lepidoptera</taxon>
        <taxon>Glossata</taxon>
        <taxon>Ditrysia</taxon>
        <taxon>Noctuoidea</taxon>
        <taxon>Noctuidae</taxon>
        <taxon>Heliothinae</taxon>
        <taxon>Heliothis</taxon>
    </lineage>
</organism>
<feature type="binding site" evidence="11">
    <location>
        <position position="49"/>
    </location>
    <ligand>
        <name>Zn(2+)</name>
        <dbReference type="ChEBI" id="CHEBI:29105"/>
    </ligand>
</feature>
<evidence type="ECO:0000256" key="6">
    <source>
        <dbReference type="ARBA" id="ARBA00023015"/>
    </source>
</evidence>
<dbReference type="SUPFAM" id="SSF57667">
    <property type="entry name" value="beta-beta-alpha zinc fingers"/>
    <property type="match status" value="4"/>
</dbReference>
<dbReference type="Pfam" id="PF13894">
    <property type="entry name" value="zf-C2H2_4"/>
    <property type="match status" value="1"/>
</dbReference>
<evidence type="ECO:0000256" key="4">
    <source>
        <dbReference type="ARBA" id="ARBA00022771"/>
    </source>
</evidence>
<feature type="domain" description="C2H2-type" evidence="12">
    <location>
        <begin position="248"/>
        <end position="275"/>
    </location>
</feature>
<feature type="domain" description="C2H2-type" evidence="12">
    <location>
        <begin position="186"/>
        <end position="214"/>
    </location>
</feature>
<dbReference type="InterPro" id="IPR013087">
    <property type="entry name" value="Znf_C2H2_type"/>
</dbReference>
<keyword evidence="2 11" id="KW-0479">Metal-binding</keyword>
<keyword evidence="3" id="KW-0677">Repeat</keyword>
<keyword evidence="5 11" id="KW-0862">Zinc</keyword>
<dbReference type="SUPFAM" id="SSF57716">
    <property type="entry name" value="Glucocorticoid receptor-like (DNA-binding domain)"/>
    <property type="match status" value="1"/>
</dbReference>
<reference evidence="14" key="1">
    <citation type="submission" date="2017-09" db="EMBL/GenBank/DDBJ databases">
        <title>Contemporary evolution of a Lepidopteran species, Heliothis virescens, in response to modern agricultural practices.</title>
        <authorList>
            <person name="Fritz M.L."/>
            <person name="Deyonke A.M."/>
            <person name="Papanicolaou A."/>
            <person name="Micinski S."/>
            <person name="Westbrook J."/>
            <person name="Gould F."/>
        </authorList>
    </citation>
    <scope>NUCLEOTIDE SEQUENCE [LARGE SCALE GENOMIC DNA]</scope>
    <source>
        <strain evidence="14">HvINT-</strain>
        <tissue evidence="14">Whole body</tissue>
    </source>
</reference>
<dbReference type="SMART" id="SM00355">
    <property type="entry name" value="ZnF_C2H2"/>
    <property type="match status" value="7"/>
</dbReference>
<dbReference type="Pfam" id="PF07776">
    <property type="entry name" value="zf-AD"/>
    <property type="match status" value="1"/>
</dbReference>
<evidence type="ECO:0000256" key="5">
    <source>
        <dbReference type="ARBA" id="ARBA00022833"/>
    </source>
</evidence>
<dbReference type="InterPro" id="IPR050636">
    <property type="entry name" value="C2H2-ZF_domain-containing"/>
</dbReference>
<dbReference type="PROSITE" id="PS00028">
    <property type="entry name" value="ZINC_FINGER_C2H2_1"/>
    <property type="match status" value="6"/>
</dbReference>
<feature type="domain" description="C2H2-type" evidence="12">
    <location>
        <begin position="276"/>
        <end position="303"/>
    </location>
</feature>
<feature type="binding site" evidence="11">
    <location>
        <position position="52"/>
    </location>
    <ligand>
        <name>Zn(2+)</name>
        <dbReference type="ChEBI" id="CHEBI:29105"/>
    </ligand>
</feature>
<comment type="subcellular location">
    <subcellularLocation>
        <location evidence="1">Nucleus</location>
    </subcellularLocation>
</comment>
<evidence type="ECO:0000256" key="11">
    <source>
        <dbReference type="PROSITE-ProRule" id="PRU01263"/>
    </source>
</evidence>
<dbReference type="InterPro" id="IPR012934">
    <property type="entry name" value="Znf_AD"/>
</dbReference>
<keyword evidence="4 10" id="KW-0863">Zinc-finger</keyword>
<accession>A0A2A4JND6</accession>
<evidence type="ECO:0000259" key="13">
    <source>
        <dbReference type="PROSITE" id="PS51915"/>
    </source>
</evidence>
<protein>
    <recommendedName>
        <fullName evidence="15">Protein krueppel</fullName>
    </recommendedName>
</protein>
<keyword evidence="9" id="KW-0539">Nucleus</keyword>
<dbReference type="Pfam" id="PF00096">
    <property type="entry name" value="zf-C2H2"/>
    <property type="match status" value="4"/>
</dbReference>
<dbReference type="FunFam" id="3.30.160.60:FF:000630">
    <property type="entry name" value="Zinc finger protein 180"/>
    <property type="match status" value="1"/>
</dbReference>
<evidence type="ECO:0000313" key="14">
    <source>
        <dbReference type="EMBL" id="PCG72953.1"/>
    </source>
</evidence>
<feature type="binding site" evidence="11">
    <location>
        <position position="7"/>
    </location>
    <ligand>
        <name>Zn(2+)</name>
        <dbReference type="ChEBI" id="CHEBI:29105"/>
    </ligand>
</feature>
<dbReference type="GO" id="GO:0008270">
    <property type="term" value="F:zinc ion binding"/>
    <property type="evidence" value="ECO:0007669"/>
    <property type="project" value="UniProtKB-UniRule"/>
</dbReference>
<dbReference type="GO" id="GO:0003677">
    <property type="term" value="F:DNA binding"/>
    <property type="evidence" value="ECO:0007669"/>
    <property type="project" value="UniProtKB-KW"/>
</dbReference>
<evidence type="ECO:0008006" key="15">
    <source>
        <dbReference type="Google" id="ProtNLM"/>
    </source>
</evidence>
<dbReference type="PROSITE" id="PS50157">
    <property type="entry name" value="ZINC_FINGER_C2H2_2"/>
    <property type="match status" value="6"/>
</dbReference>
<keyword evidence="8" id="KW-0804">Transcription</keyword>
<dbReference type="Gene3D" id="3.30.160.60">
    <property type="entry name" value="Classic Zinc Finger"/>
    <property type="match status" value="5"/>
</dbReference>
<evidence type="ECO:0000256" key="10">
    <source>
        <dbReference type="PROSITE-ProRule" id="PRU00042"/>
    </source>
</evidence>
<dbReference type="FunFam" id="3.30.160.60:FF:000965">
    <property type="entry name" value="Neurotrophin receptor-interacting factor homolog"/>
    <property type="match status" value="1"/>
</dbReference>
<gene>
    <name evidence="14" type="ORF">B5V51_307</name>
</gene>
<evidence type="ECO:0000259" key="12">
    <source>
        <dbReference type="PROSITE" id="PS50157"/>
    </source>
</evidence>
<keyword evidence="6" id="KW-0805">Transcription regulation</keyword>
<evidence type="ECO:0000256" key="8">
    <source>
        <dbReference type="ARBA" id="ARBA00023163"/>
    </source>
</evidence>
<dbReference type="Gene3D" id="3.40.1800.20">
    <property type="match status" value="1"/>
</dbReference>
<dbReference type="EMBL" id="NWSH01001042">
    <property type="protein sequence ID" value="PCG72953.1"/>
    <property type="molecule type" value="Genomic_DNA"/>
</dbReference>
<sequence>MDIRYLCRLCLTTSDNNMCQIQECDVFSKIRTFLTIDISTDESLPNKLCNDCIKKISDMNKFCLTVQENEDKLKKYLREGSLQNYFLHLSNNLPIKKEGTEPIVFCDSRTYKTVMEIIRHARVHSGLKLQCSYNCGYSTAYQGALKEHENRHQSVHKYTCEKCGKGFNVKTWYEQHQNIHAGLKPFVCNICGLAFHMARYLTAHRSSMHPQSSSVKRYICVHCGQKCDSANSLSLHLEEHGINKEKEFLCDFCGKILSSADQLKYHHRMHSGVKPYSCSICNKSFAKRYNVKIHMASHSGEKIHSCPRCGKRYAQRSTLLQHLKRHHAGTSPQRTA</sequence>
<dbReference type="AlphaFoldDB" id="A0A2A4JND6"/>
<keyword evidence="7" id="KW-0238">DNA-binding</keyword>
<dbReference type="GO" id="GO:0005634">
    <property type="term" value="C:nucleus"/>
    <property type="evidence" value="ECO:0007669"/>
    <property type="project" value="UniProtKB-SubCell"/>
</dbReference>
<dbReference type="PANTHER" id="PTHR47772">
    <property type="entry name" value="ZINC FINGER PROTEIN 200"/>
    <property type="match status" value="1"/>
</dbReference>
<feature type="binding site" evidence="11">
    <location>
        <position position="10"/>
    </location>
    <ligand>
        <name>Zn(2+)</name>
        <dbReference type="ChEBI" id="CHEBI:29105"/>
    </ligand>
</feature>
<dbReference type="PROSITE" id="PS51915">
    <property type="entry name" value="ZAD"/>
    <property type="match status" value="1"/>
</dbReference>
<dbReference type="FunFam" id="3.30.160.60:FF:000100">
    <property type="entry name" value="Zinc finger 45-like"/>
    <property type="match status" value="1"/>
</dbReference>
<dbReference type="SMART" id="SM00868">
    <property type="entry name" value="zf-AD"/>
    <property type="match status" value="2"/>
</dbReference>
<evidence type="ECO:0000256" key="1">
    <source>
        <dbReference type="ARBA" id="ARBA00004123"/>
    </source>
</evidence>
<proteinExistence type="predicted"/>
<feature type="domain" description="C2H2-type" evidence="12">
    <location>
        <begin position="158"/>
        <end position="185"/>
    </location>
</feature>
<evidence type="ECO:0000256" key="9">
    <source>
        <dbReference type="ARBA" id="ARBA00023242"/>
    </source>
</evidence>
<evidence type="ECO:0000256" key="3">
    <source>
        <dbReference type="ARBA" id="ARBA00022737"/>
    </source>
</evidence>
<comment type="caution">
    <text evidence="14">The sequence shown here is derived from an EMBL/GenBank/DDBJ whole genome shotgun (WGS) entry which is preliminary data.</text>
</comment>
<feature type="domain" description="C2H2-type" evidence="12">
    <location>
        <begin position="304"/>
        <end position="332"/>
    </location>
</feature>
<feature type="domain" description="C2H2-type" evidence="12">
    <location>
        <begin position="218"/>
        <end position="245"/>
    </location>
</feature>
<evidence type="ECO:0000256" key="2">
    <source>
        <dbReference type="ARBA" id="ARBA00022723"/>
    </source>
</evidence>